<comment type="catalytic activity">
    <reaction evidence="5">
        <text>an N-acylsphing-4-enine + H2O = sphing-4-enine + a fatty acid</text>
        <dbReference type="Rhea" id="RHEA:20856"/>
        <dbReference type="ChEBI" id="CHEBI:15377"/>
        <dbReference type="ChEBI" id="CHEBI:28868"/>
        <dbReference type="ChEBI" id="CHEBI:52639"/>
        <dbReference type="ChEBI" id="CHEBI:57756"/>
        <dbReference type="EC" id="3.5.1.23"/>
    </reaction>
</comment>
<organism evidence="9 10">
    <name type="scientific">Diabrotica virgifera virgifera</name>
    <name type="common">western corn rootworm</name>
    <dbReference type="NCBI Taxonomy" id="50390"/>
    <lineage>
        <taxon>Eukaryota</taxon>
        <taxon>Metazoa</taxon>
        <taxon>Ecdysozoa</taxon>
        <taxon>Arthropoda</taxon>
        <taxon>Hexapoda</taxon>
        <taxon>Insecta</taxon>
        <taxon>Pterygota</taxon>
        <taxon>Neoptera</taxon>
        <taxon>Endopterygota</taxon>
        <taxon>Coleoptera</taxon>
        <taxon>Polyphaga</taxon>
        <taxon>Cucujiformia</taxon>
        <taxon>Chrysomeloidea</taxon>
        <taxon>Chrysomelidae</taxon>
        <taxon>Galerucinae</taxon>
        <taxon>Diabroticina</taxon>
        <taxon>Diabroticites</taxon>
        <taxon>Diabrotica</taxon>
    </lineage>
</organism>
<evidence type="ECO:0000256" key="1">
    <source>
        <dbReference type="ARBA" id="ARBA00009835"/>
    </source>
</evidence>
<dbReference type="EnsemblMetazoa" id="XM_050656006.1">
    <property type="protein sequence ID" value="XP_050511963.1"/>
    <property type="gene ID" value="LOC114342269"/>
</dbReference>
<keyword evidence="5" id="KW-0443">Lipid metabolism</keyword>
<evidence type="ECO:0000256" key="4">
    <source>
        <dbReference type="ARBA" id="ARBA00022801"/>
    </source>
</evidence>
<keyword evidence="10" id="KW-1185">Reference proteome</keyword>
<sequence length="697" mass="77279">MNALHIIVSFYTLFITYRTVEAVYNVGVGRADCTGPIADVTLMGYGDPFQLGCGLHLRQFARAFIFDDSVSRVLFVTVDAGMVNHPVKQAVIEKLDVIYPGGIYTLKNTLISGTHTHSAPGGQFKDILLDISAFGFVKESFNAIVAGIVRAVQRAHDNIVESRIIINSKELLETSINRSPASYLLNPKEERTRYKYNVDKDMVQLKFVRKSDNVVFGALNWFAVHGTSMNNTNCLVSSDNVGYASLLLELDSNKGFTAGKGPFVGAFASTNLGDVSPNTKGAICILTGKPCDYIHSTCGGNTKYCIASGPGKDMTESTEIIATNLFHKGKELLEDQNGIELNGDIKYIHKFVYMPNQTTTVQLKDGLLVEAKGCLPALGYSFAAGTTDGPGLYPFRQGTKNDNPLWTFLRNKIAAPTQEDKDCHYPKPILLMTGRMKWPYEWHPSVVSTQIFKIGQLILAGVPGEFTTMAGRRLREAIYQEAIQNGADKDTKVVIAGLSNFYTHYVTTREEYQLQRYEGASTLFGPNTLAIYIKIFREMTAAILKGETVNDEGMPYKFPKTLFSLLPPVMLDSPGTGDFGECIVQPKPLYHIGDTVSTVFISGHPRNSNLQEDTFLTVEKKDKNSWKTIATDASWETKFIWKRASLPGESRATVRWEINNNVEPGTYRITQHGYYKPGMFTTIRPYFGSSDSFNVTT</sequence>
<dbReference type="Pfam" id="PF04734">
    <property type="entry name" value="Ceramidase_alk"/>
    <property type="match status" value="1"/>
</dbReference>
<evidence type="ECO:0000256" key="6">
    <source>
        <dbReference type="SAM" id="SignalP"/>
    </source>
</evidence>
<evidence type="ECO:0000256" key="2">
    <source>
        <dbReference type="ARBA" id="ARBA00011891"/>
    </source>
</evidence>
<dbReference type="RefSeq" id="XP_050511964.1">
    <property type="nucleotide sequence ID" value="XM_050656007.1"/>
</dbReference>
<dbReference type="EC" id="3.5.1.23" evidence="2 5"/>
<evidence type="ECO:0000256" key="3">
    <source>
        <dbReference type="ARBA" id="ARBA00019235"/>
    </source>
</evidence>
<dbReference type="GeneID" id="114342269"/>
<keyword evidence="6" id="KW-0732">Signal</keyword>
<feature type="domain" description="Neutral/alkaline non-lysosomal ceramidase N-terminal" evidence="7">
    <location>
        <begin position="24"/>
        <end position="534"/>
    </location>
</feature>
<dbReference type="RefSeq" id="XP_050511962.1">
    <property type="nucleotide sequence ID" value="XM_050656005.1"/>
</dbReference>
<reference evidence="9" key="1">
    <citation type="submission" date="2025-05" db="UniProtKB">
        <authorList>
            <consortium name="EnsemblMetazoa"/>
        </authorList>
    </citation>
    <scope>IDENTIFICATION</scope>
</reference>
<comment type="similarity">
    <text evidence="1 5">Belongs to the neutral ceramidase family.</text>
</comment>
<feature type="chain" id="PRO_5045028503" description="Neutral ceramidase" evidence="6">
    <location>
        <begin position="23"/>
        <end position="697"/>
    </location>
</feature>
<evidence type="ECO:0000313" key="10">
    <source>
        <dbReference type="Proteomes" id="UP001652700"/>
    </source>
</evidence>
<keyword evidence="5" id="KW-0746">Sphingolipid metabolism</keyword>
<dbReference type="PANTHER" id="PTHR12670">
    <property type="entry name" value="CERAMIDASE"/>
    <property type="match status" value="1"/>
</dbReference>
<evidence type="ECO:0000256" key="5">
    <source>
        <dbReference type="RuleBase" id="RU366019"/>
    </source>
</evidence>
<dbReference type="InterPro" id="IPR006823">
    <property type="entry name" value="Ceramidase_alk"/>
</dbReference>
<dbReference type="RefSeq" id="XP_050511963.1">
    <property type="nucleotide sequence ID" value="XM_050656006.1"/>
</dbReference>
<proteinExistence type="inferred from homology"/>
<dbReference type="InterPro" id="IPR031331">
    <property type="entry name" value="NEUT/ALK_ceramidase_C"/>
</dbReference>
<protein>
    <recommendedName>
        <fullName evidence="3 5">Neutral ceramidase</fullName>
        <ecNumber evidence="2 5">3.5.1.23</ecNumber>
    </recommendedName>
</protein>
<dbReference type="InterPro" id="IPR038445">
    <property type="entry name" value="NCDase_C_sf"/>
</dbReference>
<dbReference type="InterPro" id="IPR031329">
    <property type="entry name" value="NEUT/ALK_ceramidase_N"/>
</dbReference>
<feature type="signal peptide" evidence="6">
    <location>
        <begin position="1"/>
        <end position="22"/>
    </location>
</feature>
<dbReference type="EnsemblMetazoa" id="XM_050656007.1">
    <property type="protein sequence ID" value="XP_050511964.1"/>
    <property type="gene ID" value="LOC114342269"/>
</dbReference>
<keyword evidence="4 5" id="KW-0378">Hydrolase</keyword>
<feature type="domain" description="Neutral/alkaline non-lysosomal ceramidase C-terminal" evidence="8">
    <location>
        <begin position="537"/>
        <end position="695"/>
    </location>
</feature>
<dbReference type="PANTHER" id="PTHR12670:SF1">
    <property type="entry name" value="NEUTRAL CERAMIDASE"/>
    <property type="match status" value="1"/>
</dbReference>
<accession>A0ABM5KP47</accession>
<dbReference type="Proteomes" id="UP001652700">
    <property type="component" value="Unplaced"/>
</dbReference>
<evidence type="ECO:0000259" key="8">
    <source>
        <dbReference type="Pfam" id="PF17048"/>
    </source>
</evidence>
<name>A0ABM5KP47_DIAVI</name>
<dbReference type="Pfam" id="PF17048">
    <property type="entry name" value="Ceramidse_alk_C"/>
    <property type="match status" value="1"/>
</dbReference>
<evidence type="ECO:0000313" key="9">
    <source>
        <dbReference type="EnsemblMetazoa" id="XP_050511964.1"/>
    </source>
</evidence>
<dbReference type="EnsemblMetazoa" id="XM_050656005.1">
    <property type="protein sequence ID" value="XP_050511962.1"/>
    <property type="gene ID" value="LOC114342269"/>
</dbReference>
<dbReference type="Gene3D" id="2.60.40.2300">
    <property type="entry name" value="Neutral/alkaline non-lysosomal ceramidase, C-terminal domain"/>
    <property type="match status" value="1"/>
</dbReference>
<evidence type="ECO:0000259" key="7">
    <source>
        <dbReference type="Pfam" id="PF04734"/>
    </source>
</evidence>